<proteinExistence type="inferred from homology"/>
<dbReference type="PANTHER" id="PTHR21392:SF0">
    <property type="entry name" value="TRNA-URIDINE AMINOCARBOXYPROPYLTRANSFERASE 2"/>
    <property type="match status" value="1"/>
</dbReference>
<evidence type="ECO:0000313" key="7">
    <source>
        <dbReference type="EMBL" id="RZQ52177.1"/>
    </source>
</evidence>
<evidence type="ECO:0000256" key="2">
    <source>
        <dbReference type="ARBA" id="ARBA00022679"/>
    </source>
</evidence>
<dbReference type="Proteomes" id="UP000291338">
    <property type="component" value="Unassembled WGS sequence"/>
</dbReference>
<dbReference type="GO" id="GO:0016432">
    <property type="term" value="F:tRNA-uridine aminocarboxypropyltransferase activity"/>
    <property type="evidence" value="ECO:0007669"/>
    <property type="project" value="UniProtKB-EC"/>
</dbReference>
<evidence type="ECO:0000256" key="3">
    <source>
        <dbReference type="ARBA" id="ARBA00022691"/>
    </source>
</evidence>
<comment type="similarity">
    <text evidence="5">Belongs to the TDD superfamily. DTWD2 family.</text>
</comment>
<dbReference type="EC" id="2.5.1.25" evidence="1"/>
<evidence type="ECO:0000256" key="5">
    <source>
        <dbReference type="ARBA" id="ARBA00034489"/>
    </source>
</evidence>
<keyword evidence="2" id="KW-0808">Transferase</keyword>
<feature type="domain" description="DTW" evidence="6">
    <location>
        <begin position="2"/>
        <end position="189"/>
    </location>
</feature>
<dbReference type="Pfam" id="PF03942">
    <property type="entry name" value="DTW"/>
    <property type="match status" value="1"/>
</dbReference>
<keyword evidence="3" id="KW-0949">S-adenosyl-L-methionine</keyword>
<dbReference type="RefSeq" id="WP_130256453.1">
    <property type="nucleotide sequence ID" value="NZ_PPSX01000063.1"/>
</dbReference>
<dbReference type="PANTHER" id="PTHR21392">
    <property type="entry name" value="TRNA-URIDINE AMINOCARBOXYPROPYLTRANSFERASE 2"/>
    <property type="match status" value="1"/>
</dbReference>
<name>A0A4Q7IME9_9GAMM</name>
<keyword evidence="4" id="KW-0819">tRNA processing</keyword>
<sequence>MKRSNCTKCHYPVTTCVCEYVSKKVNNRTRIIILQHPDEVNLAKNTVRLLQLQLSDIQVVVGESESDFESVLMGLPKESTALLYPGKDTIDVHNCSSLEPQLTHLLVIDGTWKKTNKIFALNPYLHALQKISFSTIPENQYHIRKAEQSYSLSTLEAVGHFIHIVDGCDNQPLLHLLNGMIEQQTKFMPENVKARYFEE</sequence>
<organism evidence="7 8">
    <name type="scientific">Pseudoalteromonas phenolica</name>
    <dbReference type="NCBI Taxonomy" id="161398"/>
    <lineage>
        <taxon>Bacteria</taxon>
        <taxon>Pseudomonadati</taxon>
        <taxon>Pseudomonadota</taxon>
        <taxon>Gammaproteobacteria</taxon>
        <taxon>Alteromonadales</taxon>
        <taxon>Pseudoalteromonadaceae</taxon>
        <taxon>Pseudoalteromonas</taxon>
    </lineage>
</organism>
<gene>
    <name evidence="7" type="ORF">C1E23_15560</name>
</gene>
<dbReference type="GO" id="GO:0008033">
    <property type="term" value="P:tRNA processing"/>
    <property type="evidence" value="ECO:0007669"/>
    <property type="project" value="UniProtKB-KW"/>
</dbReference>
<dbReference type="InterPro" id="IPR039262">
    <property type="entry name" value="DTWD2/TAPT"/>
</dbReference>
<dbReference type="AlphaFoldDB" id="A0A4Q7IME9"/>
<comment type="caution">
    <text evidence="7">The sequence shown here is derived from an EMBL/GenBank/DDBJ whole genome shotgun (WGS) entry which is preliminary data.</text>
</comment>
<evidence type="ECO:0000313" key="8">
    <source>
        <dbReference type="Proteomes" id="UP000291338"/>
    </source>
</evidence>
<accession>A0A4Q7IME9</accession>
<reference evidence="7 8" key="1">
    <citation type="submission" date="2018-01" db="EMBL/GenBank/DDBJ databases">
        <title>Co-occurrence of chitin degradation, pigmentation and bioactivity in marine Pseudoalteromonas.</title>
        <authorList>
            <person name="Paulsen S."/>
            <person name="Gram L."/>
            <person name="Machado H."/>
        </authorList>
    </citation>
    <scope>NUCLEOTIDE SEQUENCE [LARGE SCALE GENOMIC DNA]</scope>
    <source>
        <strain evidence="7 8">S3898</strain>
    </source>
</reference>
<dbReference type="InterPro" id="IPR005636">
    <property type="entry name" value="DTW"/>
</dbReference>
<evidence type="ECO:0000256" key="1">
    <source>
        <dbReference type="ARBA" id="ARBA00012386"/>
    </source>
</evidence>
<dbReference type="EMBL" id="PPSX01000063">
    <property type="protein sequence ID" value="RZQ52177.1"/>
    <property type="molecule type" value="Genomic_DNA"/>
</dbReference>
<evidence type="ECO:0000256" key="4">
    <source>
        <dbReference type="ARBA" id="ARBA00022694"/>
    </source>
</evidence>
<dbReference type="SMART" id="SM01144">
    <property type="entry name" value="DTW"/>
    <property type="match status" value="1"/>
</dbReference>
<evidence type="ECO:0000259" key="6">
    <source>
        <dbReference type="SMART" id="SM01144"/>
    </source>
</evidence>
<protein>
    <recommendedName>
        <fullName evidence="1">tRNA-uridine aminocarboxypropyltransferase</fullName>
        <ecNumber evidence="1">2.5.1.25</ecNumber>
    </recommendedName>
</protein>